<dbReference type="Proteomes" id="UP000308652">
    <property type="component" value="Unassembled WGS sequence"/>
</dbReference>
<dbReference type="STRING" id="68775.A0A5C3LNP6"/>
<dbReference type="OrthoDB" id="58416at2759"/>
<evidence type="ECO:0000313" key="3">
    <source>
        <dbReference type="Proteomes" id="UP000308652"/>
    </source>
</evidence>
<dbReference type="InterPro" id="IPR012312">
    <property type="entry name" value="Hemerythrin-like"/>
</dbReference>
<accession>A0A5C3LNP6</accession>
<evidence type="ECO:0000259" key="1">
    <source>
        <dbReference type="Pfam" id="PF01814"/>
    </source>
</evidence>
<dbReference type="Gene3D" id="1.20.120.520">
    <property type="entry name" value="nmb1532 protein domain like"/>
    <property type="match status" value="1"/>
</dbReference>
<dbReference type="PANTHER" id="PTHR38048:SF2">
    <property type="entry name" value="HEMERYTHRIN-LIKE DOMAIN-CONTAINING PROTEIN"/>
    <property type="match status" value="1"/>
</dbReference>
<gene>
    <name evidence="2" type="ORF">BDQ12DRAFT_690420</name>
</gene>
<keyword evidence="3" id="KW-1185">Reference proteome</keyword>
<proteinExistence type="predicted"/>
<organism evidence="2 3">
    <name type="scientific">Crucibulum laeve</name>
    <dbReference type="NCBI Taxonomy" id="68775"/>
    <lineage>
        <taxon>Eukaryota</taxon>
        <taxon>Fungi</taxon>
        <taxon>Dikarya</taxon>
        <taxon>Basidiomycota</taxon>
        <taxon>Agaricomycotina</taxon>
        <taxon>Agaricomycetes</taxon>
        <taxon>Agaricomycetidae</taxon>
        <taxon>Agaricales</taxon>
        <taxon>Agaricineae</taxon>
        <taxon>Nidulariaceae</taxon>
        <taxon>Crucibulum</taxon>
    </lineage>
</organism>
<dbReference type="InterPro" id="IPR053206">
    <property type="entry name" value="Dimeric_xanthone_biosynth"/>
</dbReference>
<dbReference type="PANTHER" id="PTHR38048">
    <property type="entry name" value="EXPRESSED PROTEIN"/>
    <property type="match status" value="1"/>
</dbReference>
<dbReference type="EMBL" id="ML213639">
    <property type="protein sequence ID" value="TFK33903.1"/>
    <property type="molecule type" value="Genomic_DNA"/>
</dbReference>
<evidence type="ECO:0000313" key="2">
    <source>
        <dbReference type="EMBL" id="TFK33903.1"/>
    </source>
</evidence>
<reference evidence="2 3" key="1">
    <citation type="journal article" date="2019" name="Nat. Ecol. Evol.">
        <title>Megaphylogeny resolves global patterns of mushroom evolution.</title>
        <authorList>
            <person name="Varga T."/>
            <person name="Krizsan K."/>
            <person name="Foldi C."/>
            <person name="Dima B."/>
            <person name="Sanchez-Garcia M."/>
            <person name="Sanchez-Ramirez S."/>
            <person name="Szollosi G.J."/>
            <person name="Szarkandi J.G."/>
            <person name="Papp V."/>
            <person name="Albert L."/>
            <person name="Andreopoulos W."/>
            <person name="Angelini C."/>
            <person name="Antonin V."/>
            <person name="Barry K.W."/>
            <person name="Bougher N.L."/>
            <person name="Buchanan P."/>
            <person name="Buyck B."/>
            <person name="Bense V."/>
            <person name="Catcheside P."/>
            <person name="Chovatia M."/>
            <person name="Cooper J."/>
            <person name="Damon W."/>
            <person name="Desjardin D."/>
            <person name="Finy P."/>
            <person name="Geml J."/>
            <person name="Haridas S."/>
            <person name="Hughes K."/>
            <person name="Justo A."/>
            <person name="Karasinski D."/>
            <person name="Kautmanova I."/>
            <person name="Kiss B."/>
            <person name="Kocsube S."/>
            <person name="Kotiranta H."/>
            <person name="LaButti K.M."/>
            <person name="Lechner B.E."/>
            <person name="Liimatainen K."/>
            <person name="Lipzen A."/>
            <person name="Lukacs Z."/>
            <person name="Mihaltcheva S."/>
            <person name="Morgado L.N."/>
            <person name="Niskanen T."/>
            <person name="Noordeloos M.E."/>
            <person name="Ohm R.A."/>
            <person name="Ortiz-Santana B."/>
            <person name="Ovrebo C."/>
            <person name="Racz N."/>
            <person name="Riley R."/>
            <person name="Savchenko A."/>
            <person name="Shiryaev A."/>
            <person name="Soop K."/>
            <person name="Spirin V."/>
            <person name="Szebenyi C."/>
            <person name="Tomsovsky M."/>
            <person name="Tulloss R.E."/>
            <person name="Uehling J."/>
            <person name="Grigoriev I.V."/>
            <person name="Vagvolgyi C."/>
            <person name="Papp T."/>
            <person name="Martin F.M."/>
            <person name="Miettinen O."/>
            <person name="Hibbett D.S."/>
            <person name="Nagy L.G."/>
        </authorList>
    </citation>
    <scope>NUCLEOTIDE SEQUENCE [LARGE SCALE GENOMIC DNA]</scope>
    <source>
        <strain evidence="2 3">CBS 166.37</strain>
    </source>
</reference>
<dbReference type="AlphaFoldDB" id="A0A5C3LNP6"/>
<feature type="domain" description="Hemerythrin-like" evidence="1">
    <location>
        <begin position="26"/>
        <end position="144"/>
    </location>
</feature>
<protein>
    <recommendedName>
        <fullName evidence="1">Hemerythrin-like domain-containing protein</fullName>
    </recommendedName>
</protein>
<name>A0A5C3LNP6_9AGAR</name>
<dbReference type="Pfam" id="PF01814">
    <property type="entry name" value="Hemerythrin"/>
    <property type="match status" value="1"/>
</dbReference>
<sequence>MPAPYPLIDMPPGDFSNIFDFQAINMAAAHNQFIQGINAMVYHAPRIPEEKVQPFVKFSLIFLEHLHHHHTLEETLLFPEFEKKLGQGSLSVNIEQHHDFVPQIDELERHLKDIQSEKVKYDGKALVERIDGFGDIMIEHLNEEIATLESSRMRSAFTEKELKDIDAAFMKEVMASLDLYTALPFSVVCGNPATPWFPPLPAPLKWATKWWFYRRHKECWEFGQLDLSGKPRPEYGI</sequence>